<feature type="transmembrane region" description="Helical" evidence="9">
    <location>
        <begin position="24"/>
        <end position="44"/>
    </location>
</feature>
<evidence type="ECO:0000259" key="11">
    <source>
        <dbReference type="Pfam" id="PF04290"/>
    </source>
</evidence>
<dbReference type="GO" id="GO:0022857">
    <property type="term" value="F:transmembrane transporter activity"/>
    <property type="evidence" value="ECO:0007669"/>
    <property type="project" value="UniProtKB-UniRule"/>
</dbReference>
<keyword evidence="4 9" id="KW-0997">Cell inner membrane</keyword>
<dbReference type="GO" id="GO:0005886">
    <property type="term" value="C:plasma membrane"/>
    <property type="evidence" value="ECO:0007669"/>
    <property type="project" value="UniProtKB-SubCell"/>
</dbReference>
<comment type="subunit">
    <text evidence="9">The complex comprises the extracytoplasmic solute receptor protein and the two transmembrane proteins.</text>
</comment>
<dbReference type="Pfam" id="PF04290">
    <property type="entry name" value="DctQ"/>
    <property type="match status" value="1"/>
</dbReference>
<dbReference type="PANTHER" id="PTHR35011">
    <property type="entry name" value="2,3-DIKETO-L-GULONATE TRAP TRANSPORTER SMALL PERMEASE PROTEIN YIAM"/>
    <property type="match status" value="1"/>
</dbReference>
<feature type="domain" description="Tripartite ATP-independent periplasmic transporters DctQ component" evidence="11">
    <location>
        <begin position="32"/>
        <end position="159"/>
    </location>
</feature>
<name>A0A9X2AYC0_9VIBR</name>
<proteinExistence type="inferred from homology"/>
<gene>
    <name evidence="12" type="ORF">LNL84_06580</name>
</gene>
<sequence length="223" mass="25276">MLERTLVVYCRSVRYVVWGIGRSVSLLMPLLASVVAFEVFARYVMNTPTIWAYDTSLFIFGYISALGGAYAQQKQSHINVDILYLKVPIVIRRCFSILTIVLAVGFLIVMTKLCFEKFLETYEYGFRRQSEWAPRVDHFWLMMAVASLIFIAEYSVQFIGHVFALITKRELIPGAYKEHEHAAQHQPDNADTKQANKSDNEEALTAKHAVATDNIVVGGSRGN</sequence>
<evidence type="ECO:0000256" key="2">
    <source>
        <dbReference type="ARBA" id="ARBA00022448"/>
    </source>
</evidence>
<comment type="similarity">
    <text evidence="8 9">Belongs to the TRAP transporter small permease family.</text>
</comment>
<protein>
    <recommendedName>
        <fullName evidence="9">TRAP transporter small permease protein</fullName>
    </recommendedName>
</protein>
<dbReference type="RefSeq" id="WP_244356073.1">
    <property type="nucleotide sequence ID" value="NZ_JAJNNZ010000004.1"/>
</dbReference>
<evidence type="ECO:0000256" key="8">
    <source>
        <dbReference type="ARBA" id="ARBA00038436"/>
    </source>
</evidence>
<evidence type="ECO:0000256" key="6">
    <source>
        <dbReference type="ARBA" id="ARBA00022989"/>
    </source>
</evidence>
<dbReference type="AlphaFoldDB" id="A0A9X2AYC0"/>
<feature type="compositionally biased region" description="Basic and acidic residues" evidence="10">
    <location>
        <begin position="181"/>
        <end position="200"/>
    </location>
</feature>
<evidence type="ECO:0000256" key="1">
    <source>
        <dbReference type="ARBA" id="ARBA00004429"/>
    </source>
</evidence>
<reference evidence="12" key="1">
    <citation type="submission" date="2021-11" db="EMBL/GenBank/DDBJ databases">
        <title>Vibrio ZSDE26 sp. nov. and Vibrio ZSDZ34 sp. nov., isolated from coastal seawater in Qingdao.</title>
        <authorList>
            <person name="Zhang P."/>
        </authorList>
    </citation>
    <scope>NUCLEOTIDE SEQUENCE</scope>
    <source>
        <strain evidence="12">ZSDZ34</strain>
    </source>
</reference>
<organism evidence="12 13">
    <name type="scientific">Vibrio gelatinilyticus</name>
    <dbReference type="NCBI Taxonomy" id="2893468"/>
    <lineage>
        <taxon>Bacteria</taxon>
        <taxon>Pseudomonadati</taxon>
        <taxon>Pseudomonadota</taxon>
        <taxon>Gammaproteobacteria</taxon>
        <taxon>Vibrionales</taxon>
        <taxon>Vibrionaceae</taxon>
        <taxon>Vibrio</taxon>
    </lineage>
</organism>
<dbReference type="GO" id="GO:0015740">
    <property type="term" value="P:C4-dicarboxylate transport"/>
    <property type="evidence" value="ECO:0007669"/>
    <property type="project" value="TreeGrafter"/>
</dbReference>
<evidence type="ECO:0000256" key="9">
    <source>
        <dbReference type="RuleBase" id="RU369079"/>
    </source>
</evidence>
<keyword evidence="5 9" id="KW-0812">Transmembrane</keyword>
<dbReference type="EMBL" id="JAJNNZ010000004">
    <property type="protein sequence ID" value="MCJ2376498.1"/>
    <property type="molecule type" value="Genomic_DNA"/>
</dbReference>
<keyword evidence="13" id="KW-1185">Reference proteome</keyword>
<feature type="transmembrane region" description="Helical" evidence="9">
    <location>
        <begin position="139"/>
        <end position="166"/>
    </location>
</feature>
<keyword evidence="3" id="KW-1003">Cell membrane</keyword>
<comment type="caution">
    <text evidence="12">The sequence shown here is derived from an EMBL/GenBank/DDBJ whole genome shotgun (WGS) entry which is preliminary data.</text>
</comment>
<evidence type="ECO:0000256" key="5">
    <source>
        <dbReference type="ARBA" id="ARBA00022692"/>
    </source>
</evidence>
<keyword evidence="2 9" id="KW-0813">Transport</keyword>
<evidence type="ECO:0000256" key="4">
    <source>
        <dbReference type="ARBA" id="ARBA00022519"/>
    </source>
</evidence>
<dbReference type="InterPro" id="IPR055348">
    <property type="entry name" value="DctQ"/>
</dbReference>
<feature type="transmembrane region" description="Helical" evidence="9">
    <location>
        <begin position="50"/>
        <end position="70"/>
    </location>
</feature>
<evidence type="ECO:0000256" key="10">
    <source>
        <dbReference type="SAM" id="MobiDB-lite"/>
    </source>
</evidence>
<comment type="subcellular location">
    <subcellularLocation>
        <location evidence="1 9">Cell inner membrane</location>
        <topology evidence="1 9">Multi-pass membrane protein</topology>
    </subcellularLocation>
</comment>
<dbReference type="InterPro" id="IPR007387">
    <property type="entry name" value="TRAP_DctQ"/>
</dbReference>
<evidence type="ECO:0000313" key="13">
    <source>
        <dbReference type="Proteomes" id="UP001139488"/>
    </source>
</evidence>
<accession>A0A9X2AYC0</accession>
<evidence type="ECO:0000256" key="3">
    <source>
        <dbReference type="ARBA" id="ARBA00022475"/>
    </source>
</evidence>
<evidence type="ECO:0000256" key="7">
    <source>
        <dbReference type="ARBA" id="ARBA00023136"/>
    </source>
</evidence>
<feature type="region of interest" description="Disordered" evidence="10">
    <location>
        <begin position="181"/>
        <end position="207"/>
    </location>
</feature>
<comment type="function">
    <text evidence="9">Part of the tripartite ATP-independent periplasmic (TRAP) transport system.</text>
</comment>
<keyword evidence="7 9" id="KW-0472">Membrane</keyword>
<dbReference type="PANTHER" id="PTHR35011:SF2">
    <property type="entry name" value="2,3-DIKETO-L-GULONATE TRAP TRANSPORTER SMALL PERMEASE PROTEIN YIAM"/>
    <property type="match status" value="1"/>
</dbReference>
<dbReference type="Proteomes" id="UP001139488">
    <property type="component" value="Unassembled WGS sequence"/>
</dbReference>
<evidence type="ECO:0000313" key="12">
    <source>
        <dbReference type="EMBL" id="MCJ2376498.1"/>
    </source>
</evidence>
<feature type="transmembrane region" description="Helical" evidence="9">
    <location>
        <begin position="90"/>
        <end position="110"/>
    </location>
</feature>
<keyword evidence="6 9" id="KW-1133">Transmembrane helix</keyword>